<evidence type="ECO:0000256" key="1">
    <source>
        <dbReference type="SAM" id="SignalP"/>
    </source>
</evidence>
<sequence length="794" mass="90267">MKLGLTIFLTLLTLWVISHFHELFNPVVSITQDSVPLPVGRSIPNADFLSLTLPISETEIKNAVFSGDSSSSAGPDGFNFHFYKTGWHIIGPSLCKAIQSFFIKGYIPSGIKATALFLIPKTSHVNTISDFRPISLCNTLYKIISKILANRLKCFMPHIIDMAQAGFIKHRISTDNVILASELLRFFKKCTKVPYMCAKLDIKKAFDSLSRDFLFQRMAQKGIPPIFIKWVKACITGVNFSIFMDGQLEGYIPSSVGLRQGCPLSPYLFCIAMDALSSLLDNVNGDFTFQPVNIKGFKISHLLYADDVLVFGQANVRNCNILNSILQRFALSSGLKVNPAKSTIILQDNYPFGKDICDILNIHNVGNSLSYLGIPISINRTRLSHFSPLLDVISNRLSGWKAKSLSFPGRLQFLKFTIWNTIAYWIRGAIIPKSICKQMAKLSAKFLYFGNIDSRKLHMVSWANTCKPKEKGGLGIPNFHAIRYAFDCSLILRLYQTRSPLSDWFFMIHCSSWKPHSPSSSAMWKSICLTATKAKPNFFFKVTDNSPISLLWDHWYNGLHIQDIPDFESYTSICSVNARLDSLIANGNWNFPSICSDNFKNVVSPIPIVCGDRRHCISWGANDRQKFHCFMMDFYKTEAEVNWYKAVWHKHSALRFSIYAWLCFVGGLKTTDALQKRNIYVNPMCVFCQCNAESVSHLFFECDYTFSIITSLIPAISSFLLRPNLFQISDYLINCGDSTSGTSEVKFLTLWAAVYYLWRERNERKFVHHFKSQTTVQLLIKKAVDLKLKRWKNY</sequence>
<dbReference type="PANTHER" id="PTHR31635:SF196">
    <property type="entry name" value="REVERSE TRANSCRIPTASE DOMAIN-CONTAINING PROTEIN-RELATED"/>
    <property type="match status" value="1"/>
</dbReference>
<evidence type="ECO:0000313" key="4">
    <source>
        <dbReference type="Proteomes" id="UP000233837"/>
    </source>
</evidence>
<feature type="domain" description="Reverse transcriptase" evidence="2">
    <location>
        <begin position="100"/>
        <end position="376"/>
    </location>
</feature>
<evidence type="ECO:0000313" key="3">
    <source>
        <dbReference type="EMBL" id="PKU86369.1"/>
    </source>
</evidence>
<dbReference type="PANTHER" id="PTHR31635">
    <property type="entry name" value="REVERSE TRANSCRIPTASE DOMAIN-CONTAINING PROTEIN-RELATED"/>
    <property type="match status" value="1"/>
</dbReference>
<dbReference type="SUPFAM" id="SSF56672">
    <property type="entry name" value="DNA/RNA polymerases"/>
    <property type="match status" value="1"/>
</dbReference>
<dbReference type="InterPro" id="IPR026960">
    <property type="entry name" value="RVT-Znf"/>
</dbReference>
<protein>
    <submittedName>
        <fullName evidence="3">Ribonuclease H protein</fullName>
    </submittedName>
</protein>
<reference evidence="3 4" key="2">
    <citation type="journal article" date="2017" name="Nature">
        <title>The Apostasia genome and the evolution of orchids.</title>
        <authorList>
            <person name="Zhang G.Q."/>
            <person name="Liu K.W."/>
            <person name="Li Z."/>
            <person name="Lohaus R."/>
            <person name="Hsiao Y.Y."/>
            <person name="Niu S.C."/>
            <person name="Wang J.Y."/>
            <person name="Lin Y.C."/>
            <person name="Xu Q."/>
            <person name="Chen L.J."/>
            <person name="Yoshida K."/>
            <person name="Fujiwara S."/>
            <person name="Wang Z.W."/>
            <person name="Zhang Y.Q."/>
            <person name="Mitsuda N."/>
            <person name="Wang M."/>
            <person name="Liu G.H."/>
            <person name="Pecoraro L."/>
            <person name="Huang H.X."/>
            <person name="Xiao X.J."/>
            <person name="Lin M."/>
            <person name="Wu X.Y."/>
            <person name="Wu W.L."/>
            <person name="Chen Y.Y."/>
            <person name="Chang S.B."/>
            <person name="Sakamoto S."/>
            <person name="Ohme-Takagi M."/>
            <person name="Yagi M."/>
            <person name="Zeng S.J."/>
            <person name="Shen C.Y."/>
            <person name="Yeh C.M."/>
            <person name="Luo Y.B."/>
            <person name="Tsai W.C."/>
            <person name="Van de Peer Y."/>
            <person name="Liu Z.J."/>
        </authorList>
    </citation>
    <scope>NUCLEOTIDE SEQUENCE [LARGE SCALE GENOMIC DNA]</scope>
    <source>
        <tissue evidence="3">The whole plant</tissue>
    </source>
</reference>
<dbReference type="EMBL" id="KZ501951">
    <property type="protein sequence ID" value="PKU86369.1"/>
    <property type="molecule type" value="Genomic_DNA"/>
</dbReference>
<feature type="signal peptide" evidence="1">
    <location>
        <begin position="1"/>
        <end position="20"/>
    </location>
</feature>
<accession>A0A2I0XEP8</accession>
<gene>
    <name evidence="3" type="ORF">MA16_Dca019914</name>
</gene>
<dbReference type="AlphaFoldDB" id="A0A2I0XEP8"/>
<dbReference type="CDD" id="cd01650">
    <property type="entry name" value="RT_nLTR_like"/>
    <property type="match status" value="1"/>
</dbReference>
<dbReference type="InterPro" id="IPR000477">
    <property type="entry name" value="RT_dom"/>
</dbReference>
<dbReference type="InterPro" id="IPR043128">
    <property type="entry name" value="Rev_trsase/Diguanyl_cyclase"/>
</dbReference>
<proteinExistence type="predicted"/>
<dbReference type="Proteomes" id="UP000233837">
    <property type="component" value="Unassembled WGS sequence"/>
</dbReference>
<evidence type="ECO:0000259" key="2">
    <source>
        <dbReference type="PROSITE" id="PS50878"/>
    </source>
</evidence>
<dbReference type="PROSITE" id="PS50878">
    <property type="entry name" value="RT_POL"/>
    <property type="match status" value="1"/>
</dbReference>
<dbReference type="Gene3D" id="3.30.70.270">
    <property type="match status" value="1"/>
</dbReference>
<keyword evidence="1" id="KW-0732">Signal</keyword>
<dbReference type="InterPro" id="IPR043502">
    <property type="entry name" value="DNA/RNA_pol_sf"/>
</dbReference>
<dbReference type="STRING" id="906689.A0A2I0XEP8"/>
<dbReference type="Pfam" id="PF13966">
    <property type="entry name" value="zf-RVT"/>
    <property type="match status" value="1"/>
</dbReference>
<name>A0A2I0XEP8_9ASPA</name>
<dbReference type="Pfam" id="PF00078">
    <property type="entry name" value="RVT_1"/>
    <property type="match status" value="1"/>
</dbReference>
<keyword evidence="4" id="KW-1185">Reference proteome</keyword>
<feature type="chain" id="PRO_5014194736" evidence="1">
    <location>
        <begin position="21"/>
        <end position="794"/>
    </location>
</feature>
<organism evidence="3 4">
    <name type="scientific">Dendrobium catenatum</name>
    <dbReference type="NCBI Taxonomy" id="906689"/>
    <lineage>
        <taxon>Eukaryota</taxon>
        <taxon>Viridiplantae</taxon>
        <taxon>Streptophyta</taxon>
        <taxon>Embryophyta</taxon>
        <taxon>Tracheophyta</taxon>
        <taxon>Spermatophyta</taxon>
        <taxon>Magnoliopsida</taxon>
        <taxon>Liliopsida</taxon>
        <taxon>Asparagales</taxon>
        <taxon>Orchidaceae</taxon>
        <taxon>Epidendroideae</taxon>
        <taxon>Malaxideae</taxon>
        <taxon>Dendrobiinae</taxon>
        <taxon>Dendrobium</taxon>
    </lineage>
</organism>
<reference evidence="3 4" key="1">
    <citation type="journal article" date="2016" name="Sci. Rep.">
        <title>The Dendrobium catenatum Lindl. genome sequence provides insights into polysaccharide synthase, floral development and adaptive evolution.</title>
        <authorList>
            <person name="Zhang G.Q."/>
            <person name="Xu Q."/>
            <person name="Bian C."/>
            <person name="Tsai W.C."/>
            <person name="Yeh C.M."/>
            <person name="Liu K.W."/>
            <person name="Yoshida K."/>
            <person name="Zhang L.S."/>
            <person name="Chang S.B."/>
            <person name="Chen F."/>
            <person name="Shi Y."/>
            <person name="Su Y.Y."/>
            <person name="Zhang Y.Q."/>
            <person name="Chen L.J."/>
            <person name="Yin Y."/>
            <person name="Lin M."/>
            <person name="Huang H."/>
            <person name="Deng H."/>
            <person name="Wang Z.W."/>
            <person name="Zhu S.L."/>
            <person name="Zhao X."/>
            <person name="Deng C."/>
            <person name="Niu S.C."/>
            <person name="Huang J."/>
            <person name="Wang M."/>
            <person name="Liu G.H."/>
            <person name="Yang H.J."/>
            <person name="Xiao X.J."/>
            <person name="Hsiao Y.Y."/>
            <person name="Wu W.L."/>
            <person name="Chen Y.Y."/>
            <person name="Mitsuda N."/>
            <person name="Ohme-Takagi M."/>
            <person name="Luo Y.B."/>
            <person name="Van de Peer Y."/>
            <person name="Liu Z.J."/>
        </authorList>
    </citation>
    <scope>NUCLEOTIDE SEQUENCE [LARGE SCALE GENOMIC DNA]</scope>
    <source>
        <tissue evidence="3">The whole plant</tissue>
    </source>
</reference>